<feature type="compositionally biased region" description="Polar residues" evidence="2">
    <location>
        <begin position="150"/>
        <end position="160"/>
    </location>
</feature>
<feature type="domain" description="Thiamine-binding protein" evidence="3">
    <location>
        <begin position="38"/>
        <end position="130"/>
    </location>
</feature>
<protein>
    <recommendedName>
        <fullName evidence="3">Thiamine-binding protein domain-containing protein</fullName>
    </recommendedName>
</protein>
<dbReference type="Gene3D" id="3.30.70.930">
    <property type="match status" value="1"/>
</dbReference>
<comment type="caution">
    <text evidence="4">The sequence shown here is derived from an EMBL/GenBank/DDBJ whole genome shotgun (WGS) entry which is preliminary data.</text>
</comment>
<organism evidence="4 5">
    <name type="scientific">Reticulomyxa filosa</name>
    <dbReference type="NCBI Taxonomy" id="46433"/>
    <lineage>
        <taxon>Eukaryota</taxon>
        <taxon>Sar</taxon>
        <taxon>Rhizaria</taxon>
        <taxon>Retaria</taxon>
        <taxon>Foraminifera</taxon>
        <taxon>Monothalamids</taxon>
        <taxon>Reticulomyxidae</taxon>
        <taxon>Reticulomyxa</taxon>
    </lineage>
</organism>
<proteinExistence type="inferred from homology"/>
<feature type="region of interest" description="Disordered" evidence="2">
    <location>
        <begin position="115"/>
        <end position="291"/>
    </location>
</feature>
<feature type="compositionally biased region" description="Basic and acidic residues" evidence="2">
    <location>
        <begin position="247"/>
        <end position="257"/>
    </location>
</feature>
<feature type="compositionally biased region" description="Basic and acidic residues" evidence="2">
    <location>
        <begin position="115"/>
        <end position="149"/>
    </location>
</feature>
<gene>
    <name evidence="4" type="ORF">RFI_13891</name>
</gene>
<reference evidence="4 5" key="1">
    <citation type="journal article" date="2013" name="Curr. Biol.">
        <title>The Genome of the Foraminiferan Reticulomyxa filosa.</title>
        <authorList>
            <person name="Glockner G."/>
            <person name="Hulsmann N."/>
            <person name="Schleicher M."/>
            <person name="Noegel A.A."/>
            <person name="Eichinger L."/>
            <person name="Gallinger C."/>
            <person name="Pawlowski J."/>
            <person name="Sierra R."/>
            <person name="Euteneuer U."/>
            <person name="Pillet L."/>
            <person name="Moustafa A."/>
            <person name="Platzer M."/>
            <person name="Groth M."/>
            <person name="Szafranski K."/>
            <person name="Schliwa M."/>
        </authorList>
    </citation>
    <scope>NUCLEOTIDE SEQUENCE [LARGE SCALE GENOMIC DNA]</scope>
</reference>
<evidence type="ECO:0000259" key="3">
    <source>
        <dbReference type="Pfam" id="PF01910"/>
    </source>
</evidence>
<dbReference type="GO" id="GO:0005829">
    <property type="term" value="C:cytosol"/>
    <property type="evidence" value="ECO:0007669"/>
    <property type="project" value="TreeGrafter"/>
</dbReference>
<dbReference type="PANTHER" id="PTHR33777">
    <property type="entry name" value="UPF0045 PROTEIN ECM15"/>
    <property type="match status" value="1"/>
</dbReference>
<name>X6ND88_RETFI</name>
<dbReference type="Pfam" id="PF01910">
    <property type="entry name" value="Thiamine_BP"/>
    <property type="match status" value="1"/>
</dbReference>
<comment type="similarity">
    <text evidence="1">Belongs to the UPF0045 family.</text>
</comment>
<dbReference type="InterPro" id="IPR051614">
    <property type="entry name" value="UPF0045_domain"/>
</dbReference>
<dbReference type="InterPro" id="IPR029756">
    <property type="entry name" value="MTH1187/YkoF-like"/>
</dbReference>
<keyword evidence="5" id="KW-1185">Reference proteome</keyword>
<dbReference type="PANTHER" id="PTHR33777:SF1">
    <property type="entry name" value="UPF0045 PROTEIN ECM15"/>
    <property type="match status" value="1"/>
</dbReference>
<evidence type="ECO:0000313" key="5">
    <source>
        <dbReference type="Proteomes" id="UP000023152"/>
    </source>
</evidence>
<feature type="compositionally biased region" description="Basic and acidic residues" evidence="2">
    <location>
        <begin position="161"/>
        <end position="177"/>
    </location>
</feature>
<dbReference type="OrthoDB" id="5587367at2759"/>
<dbReference type="InterPro" id="IPR002767">
    <property type="entry name" value="Thiamine_BP"/>
</dbReference>
<dbReference type="NCBIfam" id="TIGR00106">
    <property type="entry name" value="MTH1187 family thiamine-binding protein"/>
    <property type="match status" value="1"/>
</dbReference>
<evidence type="ECO:0000256" key="2">
    <source>
        <dbReference type="SAM" id="MobiDB-lite"/>
    </source>
</evidence>
<dbReference type="EMBL" id="ASPP01010064">
    <property type="protein sequence ID" value="ETO23292.1"/>
    <property type="molecule type" value="Genomic_DNA"/>
</dbReference>
<dbReference type="AlphaFoldDB" id="X6ND88"/>
<evidence type="ECO:0000313" key="4">
    <source>
        <dbReference type="EMBL" id="ETO23292.1"/>
    </source>
</evidence>
<dbReference type="Proteomes" id="UP000023152">
    <property type="component" value="Unassembled WGS sequence"/>
</dbReference>
<dbReference type="SUPFAM" id="SSF89957">
    <property type="entry name" value="MTH1187/YkoF-like"/>
    <property type="match status" value="1"/>
</dbReference>
<feature type="compositionally biased region" description="Basic and acidic residues" evidence="2">
    <location>
        <begin position="281"/>
        <end position="291"/>
    </location>
</feature>
<accession>X6ND88</accession>
<feature type="compositionally biased region" description="Polar residues" evidence="2">
    <location>
        <begin position="234"/>
        <end position="246"/>
    </location>
</feature>
<feature type="compositionally biased region" description="Basic and acidic residues" evidence="2">
    <location>
        <begin position="187"/>
        <end position="211"/>
    </location>
</feature>
<sequence>MRQLAFNRAFRFCHHSLGDSRYSLALPLASVRPLHVVADICVTPLGKKESPSVSKEIASLVEIIRDSGLKSHLHACGTNVEGDWADVFDIVKKCHECLHDKGFPAVSTSIRCGTRTDKKQSLHDKVDHVEDILNSKEGNEEGGGKEKGYQSHSKASQWEGDTSRSEEPRERGKDFASRNEGAGAGVKGERRGVQPEHQSTDSQRKQFHADDPQIQDARMTKSQSQEIPAAESQWGGQNFRDTQAQESRSKHEGERKNGSIGGPLAGSDSQWMDSQSRGKKSRDPHSKTYSQ</sequence>
<evidence type="ECO:0000256" key="1">
    <source>
        <dbReference type="ARBA" id="ARBA00010272"/>
    </source>
</evidence>